<keyword evidence="6" id="KW-0663">Pyridoxal phosphate</keyword>
<dbReference type="GO" id="GO:0070189">
    <property type="term" value="P:kynurenine metabolic process"/>
    <property type="evidence" value="ECO:0007669"/>
    <property type="project" value="UniProtKB-ARBA"/>
</dbReference>
<dbReference type="KEGG" id="ccal:108633067"/>
<dbReference type="FunFam" id="3.90.1150.10:FF:000275">
    <property type="entry name" value="kynurenine--oxoglutarate transaminase 1"/>
    <property type="match status" value="1"/>
</dbReference>
<accession>A0AAJ7RWS0</accession>
<keyword evidence="7" id="KW-0007">Acetylation</keyword>
<comment type="catalytic activity">
    <reaction evidence="10">
        <text>an S-substituted L-cysteine + H2O = a thiol + pyruvate + NH4(+)</text>
        <dbReference type="Rhea" id="RHEA:18121"/>
        <dbReference type="ChEBI" id="CHEBI:15361"/>
        <dbReference type="ChEBI" id="CHEBI:15377"/>
        <dbReference type="ChEBI" id="CHEBI:28938"/>
        <dbReference type="ChEBI" id="CHEBI:29256"/>
        <dbReference type="ChEBI" id="CHEBI:58717"/>
        <dbReference type="EC" id="4.4.1.13"/>
    </reaction>
    <physiologicalReaction direction="left-to-right" evidence="10">
        <dbReference type="Rhea" id="RHEA:18122"/>
    </physiologicalReaction>
</comment>
<evidence type="ECO:0000313" key="13">
    <source>
        <dbReference type="RefSeq" id="XP_017893531.1"/>
    </source>
</evidence>
<proteinExistence type="inferred from homology"/>
<evidence type="ECO:0000256" key="6">
    <source>
        <dbReference type="ARBA" id="ARBA00022898"/>
    </source>
</evidence>
<evidence type="ECO:0000256" key="5">
    <source>
        <dbReference type="ARBA" id="ARBA00022679"/>
    </source>
</evidence>
<name>A0AAJ7RWS0_9HYME</name>
<evidence type="ECO:0000313" key="14">
    <source>
        <dbReference type="RefSeq" id="XP_026666712.1"/>
    </source>
</evidence>
<dbReference type="GO" id="GO:0005739">
    <property type="term" value="C:mitochondrion"/>
    <property type="evidence" value="ECO:0007669"/>
    <property type="project" value="TreeGrafter"/>
</dbReference>
<comment type="pathway">
    <text evidence="9">Amino-acid degradation; L-kynurenine degradation; kynurenate from L-kynurenine: step 1/2.</text>
</comment>
<keyword evidence="12" id="KW-1185">Reference proteome</keyword>
<comment type="similarity">
    <text evidence="2">Belongs to the class-I pyridoxal-phosphate-dependent aminotransferase family.</text>
</comment>
<evidence type="ECO:0000256" key="3">
    <source>
        <dbReference type="ARBA" id="ARBA00011738"/>
    </source>
</evidence>
<sequence length="480" mass="54564">MHGTENNFLLSSTSTSCNICKINCFDLLKWVTMFTKLCVAATSKISHAFILKDTISHSAVMSKFEIPDRLVGNEKSVWVEYTQLVLKYKPLNLGQGFPDFHAPENVIKALAATTTSDNPLLNQYTRGFGHPRLVNVIAKLFSRLLNRTLDPNNEILITSGAYEALFSTLQGHTNPGDEWIIIEPFFDCYEPMIKVAGGVPRFIPLKPKNINGPLSSADWVFDKQELESLFNEKTKGIILNTPNNPIGKVFSLDELQFISDLAKKWNVLVVSDEVYEWLVYEPAKHIRIATLPGMYERTITIGSAGKTFSITGWKIGWAYGPANLLYNLQVVHQNTVYTCPTPLQEAVAIAFEQELERFDSPDCYFVSLARDLKPKRDFMAKFLSDVGMIPTIPEGGFFMIANWTKLKDKVQLEEETDEYRDYRFTKWMAKNVGVLGIPPSTFYSPEHKYIGEDNVRYCFIKKDENLEKAAELLKKWKSTQ</sequence>
<dbReference type="Gene3D" id="3.90.1150.10">
    <property type="entry name" value="Aspartate Aminotransferase, domain 1"/>
    <property type="match status" value="1"/>
</dbReference>
<dbReference type="GO" id="GO:0047804">
    <property type="term" value="F:cysteine-S-conjugate beta-lyase activity"/>
    <property type="evidence" value="ECO:0007669"/>
    <property type="project" value="UniProtKB-EC"/>
</dbReference>
<dbReference type="RefSeq" id="XP_026666712.1">
    <property type="nucleotide sequence ID" value="XM_026810911.1"/>
</dbReference>
<comment type="subunit">
    <text evidence="3">Homodimer.</text>
</comment>
<evidence type="ECO:0000259" key="11">
    <source>
        <dbReference type="Pfam" id="PF00155"/>
    </source>
</evidence>
<protein>
    <submittedName>
        <fullName evidence="13 14">Kynurenine--oxoglutarate transaminase 3 isoform X1</fullName>
    </submittedName>
</protein>
<feature type="domain" description="Aminotransferase class I/classII large" evidence="11">
    <location>
        <begin position="90"/>
        <end position="471"/>
    </location>
</feature>
<dbReference type="InterPro" id="IPR051326">
    <property type="entry name" value="Kynurenine-oxoglutarate_AT"/>
</dbReference>
<dbReference type="GO" id="GO:0030170">
    <property type="term" value="F:pyridoxal phosphate binding"/>
    <property type="evidence" value="ECO:0007669"/>
    <property type="project" value="InterPro"/>
</dbReference>
<comment type="cofactor">
    <cofactor evidence="1">
        <name>pyridoxal 5'-phosphate</name>
        <dbReference type="ChEBI" id="CHEBI:597326"/>
    </cofactor>
</comment>
<dbReference type="AlphaFoldDB" id="A0AAJ7RWS0"/>
<evidence type="ECO:0000256" key="4">
    <source>
        <dbReference type="ARBA" id="ARBA00022576"/>
    </source>
</evidence>
<dbReference type="SUPFAM" id="SSF53383">
    <property type="entry name" value="PLP-dependent transferases"/>
    <property type="match status" value="1"/>
</dbReference>
<dbReference type="PANTHER" id="PTHR43807">
    <property type="entry name" value="FI04487P"/>
    <property type="match status" value="1"/>
</dbReference>
<dbReference type="RefSeq" id="XP_026666713.1">
    <property type="nucleotide sequence ID" value="XM_026810912.1"/>
</dbReference>
<evidence type="ECO:0000256" key="1">
    <source>
        <dbReference type="ARBA" id="ARBA00001933"/>
    </source>
</evidence>
<dbReference type="Pfam" id="PF00155">
    <property type="entry name" value="Aminotran_1_2"/>
    <property type="match status" value="1"/>
</dbReference>
<dbReference type="GeneID" id="108633067"/>
<dbReference type="FunFam" id="3.40.640.10:FF:000024">
    <property type="entry name" value="Kynurenine--oxoglutarate transaminase 3"/>
    <property type="match status" value="1"/>
</dbReference>
<dbReference type="InterPro" id="IPR004839">
    <property type="entry name" value="Aminotransferase_I/II_large"/>
</dbReference>
<organism evidence="12 15">
    <name type="scientific">Ceratina calcarata</name>
    <dbReference type="NCBI Taxonomy" id="156304"/>
    <lineage>
        <taxon>Eukaryota</taxon>
        <taxon>Metazoa</taxon>
        <taxon>Ecdysozoa</taxon>
        <taxon>Arthropoda</taxon>
        <taxon>Hexapoda</taxon>
        <taxon>Insecta</taxon>
        <taxon>Pterygota</taxon>
        <taxon>Neoptera</taxon>
        <taxon>Endopterygota</taxon>
        <taxon>Hymenoptera</taxon>
        <taxon>Apocrita</taxon>
        <taxon>Aculeata</taxon>
        <taxon>Apoidea</taxon>
        <taxon>Anthophila</taxon>
        <taxon>Apidae</taxon>
        <taxon>Ceratina</taxon>
        <taxon>Zadontomerus</taxon>
    </lineage>
</organism>
<dbReference type="InterPro" id="IPR015422">
    <property type="entry name" value="PyrdxlP-dep_Trfase_small"/>
</dbReference>
<dbReference type="InterPro" id="IPR015421">
    <property type="entry name" value="PyrdxlP-dep_Trfase_major"/>
</dbReference>
<evidence type="ECO:0000256" key="8">
    <source>
        <dbReference type="ARBA" id="ARBA00023239"/>
    </source>
</evidence>
<reference evidence="13 14" key="1">
    <citation type="submission" date="2025-04" db="UniProtKB">
        <authorList>
            <consortium name="RefSeq"/>
        </authorList>
    </citation>
    <scope>IDENTIFICATION</scope>
    <source>
        <tissue evidence="13 14">Whole body</tissue>
    </source>
</reference>
<evidence type="ECO:0000256" key="7">
    <source>
        <dbReference type="ARBA" id="ARBA00022990"/>
    </source>
</evidence>
<evidence type="ECO:0000256" key="2">
    <source>
        <dbReference type="ARBA" id="ARBA00007441"/>
    </source>
</evidence>
<evidence type="ECO:0000256" key="9">
    <source>
        <dbReference type="ARBA" id="ARBA00024016"/>
    </source>
</evidence>
<dbReference type="InterPro" id="IPR015424">
    <property type="entry name" value="PyrdxlP-dep_Trfase"/>
</dbReference>
<dbReference type="Proteomes" id="UP000694925">
    <property type="component" value="Unplaced"/>
</dbReference>
<gene>
    <name evidence="13 14 15" type="primary">LOC108633067</name>
</gene>
<evidence type="ECO:0000313" key="12">
    <source>
        <dbReference type="Proteomes" id="UP000694925"/>
    </source>
</evidence>
<dbReference type="CTD" id="41433"/>
<evidence type="ECO:0000313" key="15">
    <source>
        <dbReference type="RefSeq" id="XP_026666713.1"/>
    </source>
</evidence>
<evidence type="ECO:0000256" key="10">
    <source>
        <dbReference type="ARBA" id="ARBA00049325"/>
    </source>
</evidence>
<dbReference type="Gene3D" id="3.40.640.10">
    <property type="entry name" value="Type I PLP-dependent aspartate aminotransferase-like (Major domain)"/>
    <property type="match status" value="1"/>
</dbReference>
<dbReference type="GO" id="GO:0016212">
    <property type="term" value="F:kynurenine-oxoglutarate transaminase activity"/>
    <property type="evidence" value="ECO:0007669"/>
    <property type="project" value="TreeGrafter"/>
</dbReference>
<keyword evidence="8" id="KW-0456">Lyase</keyword>
<dbReference type="RefSeq" id="XP_017893531.1">
    <property type="nucleotide sequence ID" value="XM_018038042.2"/>
</dbReference>
<dbReference type="FunFam" id="3.90.1150.10:FF:000021">
    <property type="entry name" value="Kynurenine--oxoglutarate transaminase 3"/>
    <property type="match status" value="1"/>
</dbReference>
<dbReference type="PANTHER" id="PTHR43807:SF20">
    <property type="entry name" value="FI04487P"/>
    <property type="match status" value="1"/>
</dbReference>
<keyword evidence="4" id="KW-0032">Aminotransferase</keyword>
<keyword evidence="5" id="KW-0808">Transferase</keyword>
<dbReference type="CDD" id="cd00609">
    <property type="entry name" value="AAT_like"/>
    <property type="match status" value="1"/>
</dbReference>